<proteinExistence type="inferred from homology"/>
<evidence type="ECO:0000313" key="7">
    <source>
        <dbReference type="EMBL" id="KAH0631390.1"/>
    </source>
</evidence>
<reference evidence="7 8" key="1">
    <citation type="journal article" date="2022" name="Gigascience">
        <title>A chromosome-level genome assembly and annotation of the desert horned lizard, Phrynosoma platyrhinos, provides insight into chromosomal rearrangements among reptiles.</title>
        <authorList>
            <person name="Koochekian N."/>
            <person name="Ascanio A."/>
            <person name="Farleigh K."/>
            <person name="Card D.C."/>
            <person name="Schield D.R."/>
            <person name="Castoe T.A."/>
            <person name="Jezkova T."/>
        </authorList>
    </citation>
    <scope>NUCLEOTIDE SEQUENCE [LARGE SCALE GENOMIC DNA]</scope>
    <source>
        <strain evidence="7">NK-2021</strain>
    </source>
</reference>
<comment type="caution">
    <text evidence="7">The sequence shown here is derived from an EMBL/GenBank/DDBJ whole genome shotgun (WGS) entry which is preliminary data.</text>
</comment>
<sequence>MGIFLSFSLQTEVQKDAASLTEPLAETSGSQQALLRRPKRHSSHISICTYCCKCCKNKGCGFCCRT</sequence>
<keyword evidence="5" id="KW-0732">Signal</keyword>
<accession>A0ABQ7TNM2</accession>
<comment type="subcellular location">
    <subcellularLocation>
        <location evidence="1">Secreted</location>
    </subcellularLocation>
</comment>
<dbReference type="Proteomes" id="UP000826234">
    <property type="component" value="Unassembled WGS sequence"/>
</dbReference>
<keyword evidence="8" id="KW-1185">Reference proteome</keyword>
<evidence type="ECO:0000256" key="5">
    <source>
        <dbReference type="ARBA" id="ARBA00022729"/>
    </source>
</evidence>
<keyword evidence="6" id="KW-1015">Disulfide bond</keyword>
<keyword evidence="4" id="KW-0372">Hormone</keyword>
<evidence type="ECO:0000256" key="1">
    <source>
        <dbReference type="ARBA" id="ARBA00004613"/>
    </source>
</evidence>
<dbReference type="EMBL" id="JAIPUX010000035">
    <property type="protein sequence ID" value="KAH0631390.1"/>
    <property type="molecule type" value="Genomic_DNA"/>
</dbReference>
<dbReference type="InterPro" id="IPR010500">
    <property type="entry name" value="Hepcidin"/>
</dbReference>
<organism evidence="7 8">
    <name type="scientific">Phrynosoma platyrhinos</name>
    <name type="common">Desert horned lizard</name>
    <dbReference type="NCBI Taxonomy" id="52577"/>
    <lineage>
        <taxon>Eukaryota</taxon>
        <taxon>Metazoa</taxon>
        <taxon>Chordata</taxon>
        <taxon>Craniata</taxon>
        <taxon>Vertebrata</taxon>
        <taxon>Euteleostomi</taxon>
        <taxon>Lepidosauria</taxon>
        <taxon>Squamata</taxon>
        <taxon>Bifurcata</taxon>
        <taxon>Unidentata</taxon>
        <taxon>Episquamata</taxon>
        <taxon>Toxicofera</taxon>
        <taxon>Iguania</taxon>
        <taxon>Phrynosomatidae</taxon>
        <taxon>Phrynosomatinae</taxon>
        <taxon>Phrynosoma</taxon>
    </lineage>
</organism>
<comment type="similarity">
    <text evidence="2">Belongs to the hepcidin family.</text>
</comment>
<protein>
    <recommendedName>
        <fullName evidence="9">Hepcidin</fullName>
    </recommendedName>
</protein>
<dbReference type="PANTHER" id="PTHR16877:SF0">
    <property type="entry name" value="HEPCIDIN"/>
    <property type="match status" value="1"/>
</dbReference>
<dbReference type="Pfam" id="PF06446">
    <property type="entry name" value="Hepcidin"/>
    <property type="match status" value="1"/>
</dbReference>
<gene>
    <name evidence="7" type="ORF">JD844_005691</name>
</gene>
<evidence type="ECO:0000313" key="8">
    <source>
        <dbReference type="Proteomes" id="UP000826234"/>
    </source>
</evidence>
<name>A0ABQ7TNM2_PHRPL</name>
<keyword evidence="3" id="KW-0964">Secreted</keyword>
<dbReference type="PANTHER" id="PTHR16877">
    <property type="entry name" value="HEPCIDIN"/>
    <property type="match status" value="1"/>
</dbReference>
<evidence type="ECO:0000256" key="6">
    <source>
        <dbReference type="ARBA" id="ARBA00023157"/>
    </source>
</evidence>
<evidence type="ECO:0000256" key="2">
    <source>
        <dbReference type="ARBA" id="ARBA00008022"/>
    </source>
</evidence>
<evidence type="ECO:0008006" key="9">
    <source>
        <dbReference type="Google" id="ProtNLM"/>
    </source>
</evidence>
<evidence type="ECO:0000256" key="3">
    <source>
        <dbReference type="ARBA" id="ARBA00022525"/>
    </source>
</evidence>
<evidence type="ECO:0000256" key="4">
    <source>
        <dbReference type="ARBA" id="ARBA00022702"/>
    </source>
</evidence>